<comment type="caution">
    <text evidence="2">The sequence shown here is derived from an EMBL/GenBank/DDBJ whole genome shotgun (WGS) entry which is preliminary data.</text>
</comment>
<reference evidence="3" key="1">
    <citation type="journal article" date="2019" name="Int. J. Syst. Evol. Microbiol.">
        <title>The Global Catalogue of Microorganisms (GCM) 10K type strain sequencing project: providing services to taxonomists for standard genome sequencing and annotation.</title>
        <authorList>
            <consortium name="The Broad Institute Genomics Platform"/>
            <consortium name="The Broad Institute Genome Sequencing Center for Infectious Disease"/>
            <person name="Wu L."/>
            <person name="Ma J."/>
        </authorList>
    </citation>
    <scope>NUCLEOTIDE SEQUENCE [LARGE SCALE GENOMIC DNA]</scope>
    <source>
        <strain evidence="3">KCTC 42398</strain>
    </source>
</reference>
<evidence type="ECO:0000313" key="3">
    <source>
        <dbReference type="Proteomes" id="UP001597476"/>
    </source>
</evidence>
<protein>
    <recommendedName>
        <fullName evidence="4">Transporter</fullName>
    </recommendedName>
</protein>
<keyword evidence="1" id="KW-0732">Signal</keyword>
<evidence type="ECO:0000313" key="2">
    <source>
        <dbReference type="EMBL" id="MFD2726963.1"/>
    </source>
</evidence>
<name>A0ABW5TEJ5_9FLAO</name>
<proteinExistence type="predicted"/>
<accession>A0ABW5TEJ5</accession>
<gene>
    <name evidence="2" type="ORF">ACFSR8_12125</name>
</gene>
<keyword evidence="3" id="KW-1185">Reference proteome</keyword>
<evidence type="ECO:0008006" key="4">
    <source>
        <dbReference type="Google" id="ProtNLM"/>
    </source>
</evidence>
<dbReference type="RefSeq" id="WP_380292384.1">
    <property type="nucleotide sequence ID" value="NZ_JBHULY010000026.1"/>
</dbReference>
<evidence type="ECO:0000256" key="1">
    <source>
        <dbReference type="SAM" id="SignalP"/>
    </source>
</evidence>
<organism evidence="2 3">
    <name type="scientific">Hyunsoonleella rubra</name>
    <dbReference type="NCBI Taxonomy" id="1737062"/>
    <lineage>
        <taxon>Bacteria</taxon>
        <taxon>Pseudomonadati</taxon>
        <taxon>Bacteroidota</taxon>
        <taxon>Flavobacteriia</taxon>
        <taxon>Flavobacteriales</taxon>
        <taxon>Flavobacteriaceae</taxon>
    </lineage>
</organism>
<sequence>MKKIIALLILITISFNGYSQEDDQEEKRSVIQTYTPSILLKKGQWDIKWFNNLYTETKNLFGGPNGDEKQDIARNTFFTSTVDIFTGVSESRKFNLGLILEFRSNVIAGRNALDVLKFDGERGTARSGFTSIAPAIKFNPLKNVGNFTIQTAFHIPLVDNEVEDFLPINDGNGVFLDQKGFIFQNRFFYDYSFAGGDWQLFSELNTEYNFGKKVGRDTNGFQTEGSFANNSFRLTPGVFLSYFPSSKFTILVLVQHSQLIAINNENDFSQDFTALGGGLKYQLTDVLNVETLYTNFVRGTGTGLGQTFNIGIRALF</sequence>
<feature type="chain" id="PRO_5047542070" description="Transporter" evidence="1">
    <location>
        <begin position="20"/>
        <end position="316"/>
    </location>
</feature>
<feature type="signal peptide" evidence="1">
    <location>
        <begin position="1"/>
        <end position="19"/>
    </location>
</feature>
<dbReference type="EMBL" id="JBHULY010000026">
    <property type="protein sequence ID" value="MFD2726963.1"/>
    <property type="molecule type" value="Genomic_DNA"/>
</dbReference>
<dbReference type="Proteomes" id="UP001597476">
    <property type="component" value="Unassembled WGS sequence"/>
</dbReference>